<comment type="caution">
    <text evidence="1">The sequence shown here is derived from an EMBL/GenBank/DDBJ whole genome shotgun (WGS) entry which is preliminary data.</text>
</comment>
<protein>
    <recommendedName>
        <fullName evidence="2">PAC2 family protein</fullName>
    </recommendedName>
</protein>
<dbReference type="SUPFAM" id="SSF159659">
    <property type="entry name" value="Cgl1923-like"/>
    <property type="match status" value="1"/>
</dbReference>
<reference evidence="1" key="1">
    <citation type="journal article" date="2014" name="Front. Microbiol.">
        <title>High frequency of phylogenetically diverse reductive dehalogenase-homologous genes in deep subseafloor sedimentary metagenomes.</title>
        <authorList>
            <person name="Kawai M."/>
            <person name="Futagami T."/>
            <person name="Toyoda A."/>
            <person name="Takaki Y."/>
            <person name="Nishi S."/>
            <person name="Hori S."/>
            <person name="Arai W."/>
            <person name="Tsubouchi T."/>
            <person name="Morono Y."/>
            <person name="Uchiyama I."/>
            <person name="Ito T."/>
            <person name="Fujiyama A."/>
            <person name="Inagaki F."/>
            <person name="Takami H."/>
        </authorList>
    </citation>
    <scope>NUCLEOTIDE SEQUENCE</scope>
    <source>
        <strain evidence="1">Expedition CK06-06</strain>
    </source>
</reference>
<dbReference type="InterPro" id="IPR019151">
    <property type="entry name" value="Proteasome_assmbl_chaperone_2"/>
</dbReference>
<dbReference type="AlphaFoldDB" id="X1HCA8"/>
<dbReference type="InterPro" id="IPR038389">
    <property type="entry name" value="PSMG2_sf"/>
</dbReference>
<proteinExistence type="predicted"/>
<gene>
    <name evidence="1" type="ORF">S03H2_36283</name>
</gene>
<dbReference type="EMBL" id="BARU01022257">
    <property type="protein sequence ID" value="GAH54715.1"/>
    <property type="molecule type" value="Genomic_DNA"/>
</dbReference>
<evidence type="ECO:0000313" key="1">
    <source>
        <dbReference type="EMBL" id="GAH54715.1"/>
    </source>
</evidence>
<sequence>AKEQDMEGICLLGEVPSYATQIANPKAALAVLEVLTKMLGIEVDLTELSNLARQSEEEMERIAKQATAVFIDQFTEPIWEQEEEEDEEEE</sequence>
<feature type="non-terminal residue" evidence="1">
    <location>
        <position position="1"/>
    </location>
</feature>
<accession>X1HCA8</accession>
<dbReference type="Pfam" id="PF09754">
    <property type="entry name" value="PAC2"/>
    <property type="match status" value="1"/>
</dbReference>
<name>X1HCA8_9ZZZZ</name>
<evidence type="ECO:0008006" key="2">
    <source>
        <dbReference type="Google" id="ProtNLM"/>
    </source>
</evidence>
<organism evidence="1">
    <name type="scientific">marine sediment metagenome</name>
    <dbReference type="NCBI Taxonomy" id="412755"/>
    <lineage>
        <taxon>unclassified sequences</taxon>
        <taxon>metagenomes</taxon>
        <taxon>ecological metagenomes</taxon>
    </lineage>
</organism>
<dbReference type="Gene3D" id="3.40.50.10900">
    <property type="entry name" value="PAC-like subunit"/>
    <property type="match status" value="1"/>
</dbReference>